<evidence type="ECO:0000256" key="2">
    <source>
        <dbReference type="SAM" id="Phobius"/>
    </source>
</evidence>
<proteinExistence type="predicted"/>
<dbReference type="Proteomes" id="UP000639274">
    <property type="component" value="Chromosome"/>
</dbReference>
<keyword evidence="2" id="KW-1133">Transmembrane helix</keyword>
<dbReference type="AlphaFoldDB" id="A0A974Y1W9"/>
<dbReference type="Pfam" id="PF13163">
    <property type="entry name" value="DUF3999"/>
    <property type="match status" value="1"/>
</dbReference>
<feature type="chain" id="PRO_5037570448" evidence="3">
    <location>
        <begin position="18"/>
        <end position="474"/>
    </location>
</feature>
<organism evidence="4 5">
    <name type="scientific">Agrilutibacter solisilvae</name>
    <dbReference type="NCBI Taxonomy" id="2763317"/>
    <lineage>
        <taxon>Bacteria</taxon>
        <taxon>Pseudomonadati</taxon>
        <taxon>Pseudomonadota</taxon>
        <taxon>Gammaproteobacteria</taxon>
        <taxon>Lysobacterales</taxon>
        <taxon>Lysobacteraceae</taxon>
        <taxon>Agrilutibacter</taxon>
    </lineage>
</organism>
<feature type="signal peptide" evidence="3">
    <location>
        <begin position="1"/>
        <end position="17"/>
    </location>
</feature>
<keyword evidence="2" id="KW-0472">Membrane</keyword>
<gene>
    <name evidence="4" type="ORF">I8J32_001385</name>
</gene>
<keyword evidence="2" id="KW-0812">Transmembrane</keyword>
<dbReference type="InterPro" id="IPR025060">
    <property type="entry name" value="DUF3999"/>
</dbReference>
<dbReference type="EMBL" id="CP071518">
    <property type="protein sequence ID" value="QSX79907.1"/>
    <property type="molecule type" value="Genomic_DNA"/>
</dbReference>
<sequence>MKRFWILLTLVPLAVSAAVRDDYARQWPLTLGRDDAGAYRITLDEAVYRQARDRALRDVVVVNHDGQAVAADVFIPEEPLARPPARIDLPWFALPATPGGAAGQGWELVSQADTDGRLRRVEARITDTAVAALPRSAVLIDVSRVREAIVALELHWQPVDALDLGYSVEASDDLEHWQPLATRGRLVDLQREDRRLLHRRIELYGLLPHYQKARYLRLTPDSAAQPLTITGVQAELAAARAQPAPSWLELRGVGEGREFSFELPGRFPVQWVDVAMPGNHAVEWRLESRDDADAAWQLRAGPWMAYQVGTGQVGTGGQSPARVLDARVRDRHWRLRASAPVLETPTLRLGYRPEVVVFLAQGAPPFALAAGSTRAARADSPIARLVADLRKRLGKDWQPAPAYLGASVPLAGDAAVTPQRDWKTWLLWSVLGLGALVIAGFAVTLLRVARPPGQVGAAPAPPGSETMPEPDPSP</sequence>
<keyword evidence="5" id="KW-1185">Reference proteome</keyword>
<keyword evidence="3" id="KW-0732">Signal</keyword>
<dbReference type="KEGG" id="lsf:I8J32_001385"/>
<accession>A0A974Y1W9</accession>
<evidence type="ECO:0000313" key="4">
    <source>
        <dbReference type="EMBL" id="QSX79907.1"/>
    </source>
</evidence>
<feature type="region of interest" description="Disordered" evidence="1">
    <location>
        <begin position="454"/>
        <end position="474"/>
    </location>
</feature>
<name>A0A974Y1W9_9GAMM</name>
<feature type="transmembrane region" description="Helical" evidence="2">
    <location>
        <begin position="425"/>
        <end position="446"/>
    </location>
</feature>
<protein>
    <submittedName>
        <fullName evidence="4">DUF3999 domain-containing protein</fullName>
    </submittedName>
</protein>
<reference evidence="4 5" key="1">
    <citation type="submission" date="2021-03" db="EMBL/GenBank/DDBJ databases">
        <title>Lysobacter sp. nov. isolated from soil of gangwondo yeongwol, south Korea.</title>
        <authorList>
            <person name="Kim K.R."/>
            <person name="Kim K.H."/>
            <person name="Jeon C.O."/>
        </authorList>
    </citation>
    <scope>NUCLEOTIDE SEQUENCE [LARGE SCALE GENOMIC DNA]</scope>
    <source>
        <strain evidence="4 5">R19</strain>
    </source>
</reference>
<evidence type="ECO:0000256" key="3">
    <source>
        <dbReference type="SAM" id="SignalP"/>
    </source>
</evidence>
<evidence type="ECO:0000313" key="5">
    <source>
        <dbReference type="Proteomes" id="UP000639274"/>
    </source>
</evidence>
<evidence type="ECO:0000256" key="1">
    <source>
        <dbReference type="SAM" id="MobiDB-lite"/>
    </source>
</evidence>